<evidence type="ECO:0000313" key="3">
    <source>
        <dbReference type="Proteomes" id="UP001221757"/>
    </source>
</evidence>
<sequence length="252" mass="27760">MSVSSKLERRKDKWKEMEAMKGKQRERTERTGGDSKTERIGRRDRNDYAPLLIRTLPTPRIPLGEGIGGASGGQRRCWGSSSSSRWNSTETRSTRRNSNSRTAPLDSTYCCARRDLRPKDVGMGAVCCCTTDVEVTRVTGTAAGAGTPAARAAAATAAWGAEERPRARRMRPSRRRRAAPILVVPSLILRSWRGSRIPHRGVLRGVLRGCLLPLCVPPGELVGYRLLSGSVDSLGGFPYRGLRLLLSTRMWV</sequence>
<dbReference type="AlphaFoldDB" id="A0AAD7BT63"/>
<dbReference type="Proteomes" id="UP001221757">
    <property type="component" value="Unassembled WGS sequence"/>
</dbReference>
<evidence type="ECO:0000256" key="1">
    <source>
        <dbReference type="SAM" id="MobiDB-lite"/>
    </source>
</evidence>
<organism evidence="2 3">
    <name type="scientific">Mycena rosella</name>
    <name type="common">Pink bonnet</name>
    <name type="synonym">Agaricus rosellus</name>
    <dbReference type="NCBI Taxonomy" id="1033263"/>
    <lineage>
        <taxon>Eukaryota</taxon>
        <taxon>Fungi</taxon>
        <taxon>Dikarya</taxon>
        <taxon>Basidiomycota</taxon>
        <taxon>Agaricomycotina</taxon>
        <taxon>Agaricomycetes</taxon>
        <taxon>Agaricomycetidae</taxon>
        <taxon>Agaricales</taxon>
        <taxon>Marasmiineae</taxon>
        <taxon>Mycenaceae</taxon>
        <taxon>Mycena</taxon>
    </lineage>
</organism>
<accession>A0AAD7BT63</accession>
<feature type="region of interest" description="Disordered" evidence="1">
    <location>
        <begin position="1"/>
        <end position="43"/>
    </location>
</feature>
<proteinExistence type="predicted"/>
<gene>
    <name evidence="2" type="ORF">B0H17DRAFT_1283923</name>
</gene>
<dbReference type="EMBL" id="JARKIE010000525">
    <property type="protein sequence ID" value="KAJ7629914.1"/>
    <property type="molecule type" value="Genomic_DNA"/>
</dbReference>
<protein>
    <submittedName>
        <fullName evidence="2">Uncharacterized protein</fullName>
    </submittedName>
</protein>
<evidence type="ECO:0000313" key="2">
    <source>
        <dbReference type="EMBL" id="KAJ7629914.1"/>
    </source>
</evidence>
<comment type="caution">
    <text evidence="2">The sequence shown here is derived from an EMBL/GenBank/DDBJ whole genome shotgun (WGS) entry which is preliminary data.</text>
</comment>
<feature type="region of interest" description="Disordered" evidence="1">
    <location>
        <begin position="65"/>
        <end position="103"/>
    </location>
</feature>
<keyword evidence="3" id="KW-1185">Reference proteome</keyword>
<reference evidence="2" key="1">
    <citation type="submission" date="2023-03" db="EMBL/GenBank/DDBJ databases">
        <title>Massive genome expansion in bonnet fungi (Mycena s.s.) driven by repeated elements and novel gene families across ecological guilds.</title>
        <authorList>
            <consortium name="Lawrence Berkeley National Laboratory"/>
            <person name="Harder C.B."/>
            <person name="Miyauchi S."/>
            <person name="Viragh M."/>
            <person name="Kuo A."/>
            <person name="Thoen E."/>
            <person name="Andreopoulos B."/>
            <person name="Lu D."/>
            <person name="Skrede I."/>
            <person name="Drula E."/>
            <person name="Henrissat B."/>
            <person name="Morin E."/>
            <person name="Kohler A."/>
            <person name="Barry K."/>
            <person name="LaButti K."/>
            <person name="Morin E."/>
            <person name="Salamov A."/>
            <person name="Lipzen A."/>
            <person name="Mereny Z."/>
            <person name="Hegedus B."/>
            <person name="Baldrian P."/>
            <person name="Stursova M."/>
            <person name="Weitz H."/>
            <person name="Taylor A."/>
            <person name="Grigoriev I.V."/>
            <person name="Nagy L.G."/>
            <person name="Martin F."/>
            <person name="Kauserud H."/>
        </authorList>
    </citation>
    <scope>NUCLEOTIDE SEQUENCE</scope>
    <source>
        <strain evidence="2">CBHHK067</strain>
    </source>
</reference>
<name>A0AAD7BT63_MYCRO</name>
<feature type="compositionally biased region" description="Low complexity" evidence="1">
    <location>
        <begin position="80"/>
        <end position="102"/>
    </location>
</feature>